<name>A0AAE1YBM9_9LAMI</name>
<evidence type="ECO:0000313" key="2">
    <source>
        <dbReference type="Proteomes" id="UP001293254"/>
    </source>
</evidence>
<reference evidence="1" key="1">
    <citation type="submission" date="2020-06" db="EMBL/GenBank/DDBJ databases">
        <authorList>
            <person name="Li T."/>
            <person name="Hu X."/>
            <person name="Zhang T."/>
            <person name="Song X."/>
            <person name="Zhang H."/>
            <person name="Dai N."/>
            <person name="Sheng W."/>
            <person name="Hou X."/>
            <person name="Wei L."/>
        </authorList>
    </citation>
    <scope>NUCLEOTIDE SEQUENCE</scope>
    <source>
        <strain evidence="1">3651</strain>
        <tissue evidence="1">Leaf</tissue>
    </source>
</reference>
<dbReference type="AlphaFoldDB" id="A0AAE1YBM9"/>
<organism evidence="1 2">
    <name type="scientific">Sesamum alatum</name>
    <dbReference type="NCBI Taxonomy" id="300844"/>
    <lineage>
        <taxon>Eukaryota</taxon>
        <taxon>Viridiplantae</taxon>
        <taxon>Streptophyta</taxon>
        <taxon>Embryophyta</taxon>
        <taxon>Tracheophyta</taxon>
        <taxon>Spermatophyta</taxon>
        <taxon>Magnoliopsida</taxon>
        <taxon>eudicotyledons</taxon>
        <taxon>Gunneridae</taxon>
        <taxon>Pentapetalae</taxon>
        <taxon>asterids</taxon>
        <taxon>lamiids</taxon>
        <taxon>Lamiales</taxon>
        <taxon>Pedaliaceae</taxon>
        <taxon>Sesamum</taxon>
    </lineage>
</organism>
<protein>
    <submittedName>
        <fullName evidence="1">Uncharacterized protein</fullName>
    </submittedName>
</protein>
<accession>A0AAE1YBM9</accession>
<gene>
    <name evidence="1" type="ORF">Salat_1485100</name>
</gene>
<dbReference type="EMBL" id="JACGWO010000005">
    <property type="protein sequence ID" value="KAK4427162.1"/>
    <property type="molecule type" value="Genomic_DNA"/>
</dbReference>
<comment type="caution">
    <text evidence="1">The sequence shown here is derived from an EMBL/GenBank/DDBJ whole genome shotgun (WGS) entry which is preliminary data.</text>
</comment>
<evidence type="ECO:0000313" key="1">
    <source>
        <dbReference type="EMBL" id="KAK4427162.1"/>
    </source>
</evidence>
<proteinExistence type="predicted"/>
<sequence>MLSAVFDLLGPTLSFFSIEPPPMILPSASFHPRGRLPIHPSRLLPRPLLLPLNPSINTTGTETNNPLSKMAVFDEPERGDEIVDDNPTRRDGEEDKVRLRSNYMGQWSEVGCRELGRVDGTGRLDYGNGASELGGVLMEWFTGRVDYEIGALEWATRGVGWLEGKSNGLESTCIDMWLDFIWIGFQVDSSMLG</sequence>
<keyword evidence="2" id="KW-1185">Reference proteome</keyword>
<dbReference type="Proteomes" id="UP001293254">
    <property type="component" value="Unassembled WGS sequence"/>
</dbReference>
<reference evidence="1" key="2">
    <citation type="journal article" date="2024" name="Plant">
        <title>Genomic evolution and insights into agronomic trait innovations of Sesamum species.</title>
        <authorList>
            <person name="Miao H."/>
            <person name="Wang L."/>
            <person name="Qu L."/>
            <person name="Liu H."/>
            <person name="Sun Y."/>
            <person name="Le M."/>
            <person name="Wang Q."/>
            <person name="Wei S."/>
            <person name="Zheng Y."/>
            <person name="Lin W."/>
            <person name="Duan Y."/>
            <person name="Cao H."/>
            <person name="Xiong S."/>
            <person name="Wang X."/>
            <person name="Wei L."/>
            <person name="Li C."/>
            <person name="Ma Q."/>
            <person name="Ju M."/>
            <person name="Zhao R."/>
            <person name="Li G."/>
            <person name="Mu C."/>
            <person name="Tian Q."/>
            <person name="Mei H."/>
            <person name="Zhang T."/>
            <person name="Gao T."/>
            <person name="Zhang H."/>
        </authorList>
    </citation>
    <scope>NUCLEOTIDE SEQUENCE</scope>
    <source>
        <strain evidence="1">3651</strain>
    </source>
</reference>